<dbReference type="OrthoDB" id="9792661at2"/>
<keyword evidence="5" id="KW-1185">Reference proteome</keyword>
<dbReference type="InterPro" id="IPR035922">
    <property type="entry name" value="3H_dom_sf"/>
</dbReference>
<proteinExistence type="predicted"/>
<feature type="binding site" evidence="1">
    <location>
        <position position="151"/>
    </location>
    <ligand>
        <name>Ni(2+)</name>
        <dbReference type="ChEBI" id="CHEBI:49786"/>
    </ligand>
</feature>
<organism evidence="4 5">
    <name type="scientific">Cerasibacillus terrae</name>
    <dbReference type="NCBI Taxonomy" id="2498845"/>
    <lineage>
        <taxon>Bacteria</taxon>
        <taxon>Bacillati</taxon>
        <taxon>Bacillota</taxon>
        <taxon>Bacilli</taxon>
        <taxon>Bacillales</taxon>
        <taxon>Bacillaceae</taxon>
        <taxon>Cerasibacillus</taxon>
    </lineage>
</organism>
<dbReference type="InterPro" id="IPR036390">
    <property type="entry name" value="WH_DNA-bd_sf"/>
</dbReference>
<dbReference type="SUPFAM" id="SSF46785">
    <property type="entry name" value="Winged helix' DNA-binding domain"/>
    <property type="match status" value="1"/>
</dbReference>
<dbReference type="AlphaFoldDB" id="A0A5C8NZV0"/>
<evidence type="ECO:0000259" key="3">
    <source>
        <dbReference type="Pfam" id="PF08279"/>
    </source>
</evidence>
<evidence type="ECO:0000256" key="1">
    <source>
        <dbReference type="PIRSR" id="PIRSR037847-1"/>
    </source>
</evidence>
<accession>A0A5C8NZV0</accession>
<dbReference type="InterPro" id="IPR036388">
    <property type="entry name" value="WH-like_DNA-bd_sf"/>
</dbReference>
<sequence>MVKKLLGEERREFIMQLLKKSDQPITGKELADKTNVSRQVIVTDMALLKTRKEPIIATNRGYLYIEKQSSKGKYSRVIVCNHTPEETKKELEIIVDAGVTVVDVIVEHQIYGDLTGSLMISSRYDVNEFVTALSKQEANLLSVLTEGIHLHTLEADSTEKLDAACHALQKVGILYTDTK</sequence>
<evidence type="ECO:0000313" key="5">
    <source>
        <dbReference type="Proteomes" id="UP000321574"/>
    </source>
</evidence>
<evidence type="ECO:0000313" key="4">
    <source>
        <dbReference type="EMBL" id="TXL66840.1"/>
    </source>
</evidence>
<comment type="caution">
    <text evidence="4">The sequence shown here is derived from an EMBL/GenBank/DDBJ whole genome shotgun (WGS) entry which is preliminary data.</text>
</comment>
<dbReference type="EMBL" id="VDUW01000002">
    <property type="protein sequence ID" value="TXL66840.1"/>
    <property type="molecule type" value="Genomic_DNA"/>
</dbReference>
<reference evidence="4 5" key="1">
    <citation type="submission" date="2019-06" db="EMBL/GenBank/DDBJ databases">
        <title>Cerasibacillus sp. nov., isolated from maize field.</title>
        <authorList>
            <person name="Lin S.-Y."/>
            <person name="Tsai C.-F."/>
            <person name="Young C.-C."/>
        </authorList>
    </citation>
    <scope>NUCLEOTIDE SEQUENCE [LARGE SCALE GENOMIC DNA]</scope>
    <source>
        <strain evidence="4 5">CC-CFT480</strain>
    </source>
</reference>
<dbReference type="Pfam" id="PF02829">
    <property type="entry name" value="3H"/>
    <property type="match status" value="1"/>
</dbReference>
<dbReference type="InterPro" id="IPR004173">
    <property type="entry name" value="3H_domain"/>
</dbReference>
<feature type="binding site" evidence="1">
    <location>
        <position position="90"/>
    </location>
    <ligand>
        <name>Ni(2+)</name>
        <dbReference type="ChEBI" id="CHEBI:49786"/>
    </ligand>
</feature>
<dbReference type="Proteomes" id="UP000321574">
    <property type="component" value="Unassembled WGS sequence"/>
</dbReference>
<dbReference type="SUPFAM" id="SSF75500">
    <property type="entry name" value="Putative transcriptional regulator TM1602, C-terminal domain"/>
    <property type="match status" value="1"/>
</dbReference>
<dbReference type="GO" id="GO:0046872">
    <property type="term" value="F:metal ion binding"/>
    <property type="evidence" value="ECO:0007669"/>
    <property type="project" value="UniProtKB-KW"/>
</dbReference>
<evidence type="ECO:0000259" key="2">
    <source>
        <dbReference type="Pfam" id="PF02829"/>
    </source>
</evidence>
<dbReference type="Pfam" id="PF08279">
    <property type="entry name" value="HTH_11"/>
    <property type="match status" value="1"/>
</dbReference>
<keyword evidence="1" id="KW-0479">Metal-binding</keyword>
<dbReference type="PANTHER" id="PTHR40068:SF1">
    <property type="entry name" value="TRANSCRIPTION REPRESSOR NIAR-RELATED"/>
    <property type="match status" value="1"/>
</dbReference>
<feature type="binding site" evidence="1">
    <location>
        <position position="149"/>
    </location>
    <ligand>
        <name>Ni(2+)</name>
        <dbReference type="ChEBI" id="CHEBI:49786"/>
    </ligand>
</feature>
<feature type="domain" description="Helix-turn-helix type 11" evidence="3">
    <location>
        <begin position="10"/>
        <end position="62"/>
    </location>
</feature>
<dbReference type="InterPro" id="IPR026043">
    <property type="entry name" value="NadR"/>
</dbReference>
<keyword evidence="1" id="KW-0533">Nickel</keyword>
<protein>
    <submittedName>
        <fullName evidence="4">Transcription repressor NadR</fullName>
    </submittedName>
</protein>
<dbReference type="PIRSF" id="PIRSF037847">
    <property type="entry name" value="NiaR"/>
    <property type="match status" value="1"/>
</dbReference>
<dbReference type="InterPro" id="IPR013196">
    <property type="entry name" value="HTH_11"/>
</dbReference>
<dbReference type="Gene3D" id="1.10.10.10">
    <property type="entry name" value="Winged helix-like DNA-binding domain superfamily/Winged helix DNA-binding domain"/>
    <property type="match status" value="1"/>
</dbReference>
<feature type="domain" description="3H" evidence="2">
    <location>
        <begin position="78"/>
        <end position="174"/>
    </location>
</feature>
<dbReference type="RefSeq" id="WP_147666240.1">
    <property type="nucleotide sequence ID" value="NZ_VDUW01000002.1"/>
</dbReference>
<feature type="binding site" evidence="1">
    <location>
        <position position="82"/>
    </location>
    <ligand>
        <name>Ni(2+)</name>
        <dbReference type="ChEBI" id="CHEBI:49786"/>
    </ligand>
</feature>
<dbReference type="PANTHER" id="PTHR40068">
    <property type="entry name" value="TRANSCRIPTION REPRESSOR NIAR-RELATED"/>
    <property type="match status" value="1"/>
</dbReference>
<name>A0A5C8NZV0_9BACI</name>
<dbReference type="Gene3D" id="3.30.1340.20">
    <property type="entry name" value="3H domain"/>
    <property type="match status" value="1"/>
</dbReference>
<gene>
    <name evidence="4" type="ORF">FHP05_05570</name>
</gene>